<dbReference type="EMBL" id="PDUG01000004">
    <property type="protein sequence ID" value="PIC33198.1"/>
    <property type="molecule type" value="Genomic_DNA"/>
</dbReference>
<gene>
    <name evidence="2" type="primary">Cni-C09B9.4</name>
    <name evidence="2" type="synonym">Cnig_chr_IV.g13265</name>
    <name evidence="2" type="ORF">B9Z55_013265</name>
</gene>
<dbReference type="GO" id="GO:0004672">
    <property type="term" value="F:protein kinase activity"/>
    <property type="evidence" value="ECO:0007669"/>
    <property type="project" value="InterPro"/>
</dbReference>
<dbReference type="STRING" id="1611254.A0A2G5U126"/>
<dbReference type="Proteomes" id="UP000230233">
    <property type="component" value="Chromosome IV"/>
</dbReference>
<evidence type="ECO:0000259" key="1">
    <source>
        <dbReference type="PROSITE" id="PS50011"/>
    </source>
</evidence>
<dbReference type="GO" id="GO:0005524">
    <property type="term" value="F:ATP binding"/>
    <property type="evidence" value="ECO:0007669"/>
    <property type="project" value="InterPro"/>
</dbReference>
<keyword evidence="3" id="KW-1185">Reference proteome</keyword>
<dbReference type="PROSITE" id="PS50011">
    <property type="entry name" value="PROTEIN_KINASE_DOM"/>
    <property type="match status" value="1"/>
</dbReference>
<organism evidence="2 3">
    <name type="scientific">Caenorhabditis nigoni</name>
    <dbReference type="NCBI Taxonomy" id="1611254"/>
    <lineage>
        <taxon>Eukaryota</taxon>
        <taxon>Metazoa</taxon>
        <taxon>Ecdysozoa</taxon>
        <taxon>Nematoda</taxon>
        <taxon>Chromadorea</taxon>
        <taxon>Rhabditida</taxon>
        <taxon>Rhabditina</taxon>
        <taxon>Rhabditomorpha</taxon>
        <taxon>Rhabditoidea</taxon>
        <taxon>Rhabditidae</taxon>
        <taxon>Peloderinae</taxon>
        <taxon>Caenorhabditis</taxon>
    </lineage>
</organism>
<dbReference type="Gene3D" id="1.10.510.10">
    <property type="entry name" value="Transferase(Phosphotransferase) domain 1"/>
    <property type="match status" value="1"/>
</dbReference>
<sequence>MVFSPHRIQHTTNDVLLPLIGRRIRLGDHEYTMSSAIATGPFSSVFLVEENGIPYAMKVEAQNKCLRPVLKLDHAVLQALGHQTGFPSLTASGRTDTFKYIVMQLVGPDLSMLLEFAPERRFTPSTVYKIALQTLDRLRVLHEAGWLNRDVKAQNFAVGLGEESNIVYMLDFGLTRRYLENNGSPHLLRPHGPSVGTFPYAPLTSLGFCDQSPIDDVEGWLYMVIHLLKGGLPWHNATRSLNLPKVREWKMYCRRAGGKHHLFDGLAKGWSDVFEVILNTSHHQKPDYHKISQMVLSIAHSENIDLSAPFDWQVNPVLRSLVRLGPLSCNELTVPRSSLANTTMPETILHLHTIGSPIGTC</sequence>
<protein>
    <recommendedName>
        <fullName evidence="1">Protein kinase domain-containing protein</fullName>
    </recommendedName>
</protein>
<evidence type="ECO:0000313" key="3">
    <source>
        <dbReference type="Proteomes" id="UP000230233"/>
    </source>
</evidence>
<proteinExistence type="predicted"/>
<dbReference type="InterPro" id="IPR050235">
    <property type="entry name" value="CK1_Ser-Thr_kinase"/>
</dbReference>
<dbReference type="InterPro" id="IPR011009">
    <property type="entry name" value="Kinase-like_dom_sf"/>
</dbReference>
<dbReference type="Pfam" id="PF00069">
    <property type="entry name" value="Pkinase"/>
    <property type="match status" value="1"/>
</dbReference>
<dbReference type="SMART" id="SM00220">
    <property type="entry name" value="S_TKc"/>
    <property type="match status" value="1"/>
</dbReference>
<evidence type="ECO:0000313" key="2">
    <source>
        <dbReference type="EMBL" id="PIC33198.1"/>
    </source>
</evidence>
<feature type="domain" description="Protein kinase" evidence="1">
    <location>
        <begin position="31"/>
        <end position="296"/>
    </location>
</feature>
<dbReference type="AlphaFoldDB" id="A0A2G5U126"/>
<name>A0A2G5U126_9PELO</name>
<dbReference type="InterPro" id="IPR000719">
    <property type="entry name" value="Prot_kinase_dom"/>
</dbReference>
<comment type="caution">
    <text evidence="2">The sequence shown here is derived from an EMBL/GenBank/DDBJ whole genome shotgun (WGS) entry which is preliminary data.</text>
</comment>
<dbReference type="PANTHER" id="PTHR11909">
    <property type="entry name" value="CASEIN KINASE-RELATED"/>
    <property type="match status" value="1"/>
</dbReference>
<dbReference type="OrthoDB" id="5979581at2759"/>
<dbReference type="SUPFAM" id="SSF56112">
    <property type="entry name" value="Protein kinase-like (PK-like)"/>
    <property type="match status" value="1"/>
</dbReference>
<dbReference type="FunFam" id="1.10.510.10:FF:001336">
    <property type="entry name" value="Serine/threonine-protein kinase spe-6"/>
    <property type="match status" value="1"/>
</dbReference>
<reference evidence="3" key="1">
    <citation type="submission" date="2017-10" db="EMBL/GenBank/DDBJ databases">
        <title>Rapid genome shrinkage in a self-fertile nematode reveals novel sperm competition proteins.</title>
        <authorList>
            <person name="Yin D."/>
            <person name="Schwarz E.M."/>
            <person name="Thomas C.G."/>
            <person name="Felde R.L."/>
            <person name="Korf I.F."/>
            <person name="Cutter A.D."/>
            <person name="Schartner C.M."/>
            <person name="Ralston E.J."/>
            <person name="Meyer B.J."/>
            <person name="Haag E.S."/>
        </authorList>
    </citation>
    <scope>NUCLEOTIDE SEQUENCE [LARGE SCALE GENOMIC DNA]</scope>
    <source>
        <strain evidence="3">JU1422</strain>
    </source>
</reference>
<accession>A0A2G5U126</accession>